<dbReference type="Proteomes" id="UP001064971">
    <property type="component" value="Chromosome"/>
</dbReference>
<evidence type="ECO:0000256" key="4">
    <source>
        <dbReference type="ARBA" id="ARBA00022705"/>
    </source>
</evidence>
<proteinExistence type="inferred from homology"/>
<keyword evidence="9" id="KW-0234">DNA repair</keyword>
<keyword evidence="5" id="KW-0479">Metal-binding</keyword>
<dbReference type="EMBL" id="AP026560">
    <property type="protein sequence ID" value="BDP40273.1"/>
    <property type="molecule type" value="Genomic_DNA"/>
</dbReference>
<sequence length="157" mass="17133">MGEVYRVQKGWRADGRFPLMRQTAPMRTVVAGILEREGPGGVRQVLVGARSSPAWAAGQWEFPGGKVENGETVEGALAREWREELGAEVTVGEEVYRSHLDTPVGAFTLVALRVRLLSDEPRPLEHRALAWVAPADLTRLRLLASNVPIAASLNRAG</sequence>
<dbReference type="PROSITE" id="PS51462">
    <property type="entry name" value="NUDIX"/>
    <property type="match status" value="1"/>
</dbReference>
<evidence type="ECO:0000313" key="14">
    <source>
        <dbReference type="Proteomes" id="UP001064971"/>
    </source>
</evidence>
<evidence type="ECO:0000256" key="7">
    <source>
        <dbReference type="ARBA" id="ARBA00022801"/>
    </source>
</evidence>
<dbReference type="PANTHER" id="PTHR47707:SF1">
    <property type="entry name" value="NUDIX HYDROLASE FAMILY PROTEIN"/>
    <property type="match status" value="1"/>
</dbReference>
<name>A0ABM8A935_9DEIO</name>
<dbReference type="Pfam" id="PF00293">
    <property type="entry name" value="NUDIX"/>
    <property type="match status" value="1"/>
</dbReference>
<evidence type="ECO:0000256" key="2">
    <source>
        <dbReference type="ARBA" id="ARBA00005582"/>
    </source>
</evidence>
<comment type="cofactor">
    <cofactor evidence="1">
        <name>Mg(2+)</name>
        <dbReference type="ChEBI" id="CHEBI:18420"/>
    </cofactor>
</comment>
<evidence type="ECO:0000256" key="8">
    <source>
        <dbReference type="ARBA" id="ARBA00022842"/>
    </source>
</evidence>
<dbReference type="InterPro" id="IPR020476">
    <property type="entry name" value="Nudix_hydrolase"/>
</dbReference>
<evidence type="ECO:0000256" key="11">
    <source>
        <dbReference type="ARBA" id="ARBA00038905"/>
    </source>
</evidence>
<evidence type="ECO:0000256" key="5">
    <source>
        <dbReference type="ARBA" id="ARBA00022723"/>
    </source>
</evidence>
<protein>
    <recommendedName>
        <fullName evidence="11">8-oxo-dGTP diphosphatase</fullName>
        <ecNumber evidence="11">3.6.1.55</ecNumber>
    </recommendedName>
</protein>
<gene>
    <name evidence="13" type="ORF">DAETH_02420</name>
</gene>
<keyword evidence="3" id="KW-0515">Mutator protein</keyword>
<keyword evidence="14" id="KW-1185">Reference proteome</keyword>
<reference evidence="13" key="1">
    <citation type="submission" date="2022-07" db="EMBL/GenBank/DDBJ databases">
        <title>Complete Genome Sequence of the Radioresistant Bacterium Deinococcus aetherius ST0316, Isolated from the Air Dust collected in Lower Stratosphere above Japan.</title>
        <authorList>
            <person name="Satoh K."/>
            <person name="Hagiwara K."/>
            <person name="Katsumata K."/>
            <person name="Kubo A."/>
            <person name="Yokobori S."/>
            <person name="Yamagishi A."/>
            <person name="Oono Y."/>
            <person name="Narumi I."/>
        </authorList>
    </citation>
    <scope>NUCLEOTIDE SEQUENCE</scope>
    <source>
        <strain evidence="13">ST0316</strain>
    </source>
</reference>
<dbReference type="PANTHER" id="PTHR47707">
    <property type="entry name" value="8-OXO-DGTP DIPHOSPHATASE"/>
    <property type="match status" value="1"/>
</dbReference>
<comment type="catalytic activity">
    <reaction evidence="10">
        <text>8-oxo-dGTP + H2O = 8-oxo-dGMP + diphosphate + H(+)</text>
        <dbReference type="Rhea" id="RHEA:31575"/>
        <dbReference type="ChEBI" id="CHEBI:15377"/>
        <dbReference type="ChEBI" id="CHEBI:15378"/>
        <dbReference type="ChEBI" id="CHEBI:33019"/>
        <dbReference type="ChEBI" id="CHEBI:63224"/>
        <dbReference type="ChEBI" id="CHEBI:77896"/>
        <dbReference type="EC" id="3.6.1.55"/>
    </reaction>
</comment>
<organism evidence="13 14">
    <name type="scientific">Deinococcus aetherius</name>
    <dbReference type="NCBI Taxonomy" id="200252"/>
    <lineage>
        <taxon>Bacteria</taxon>
        <taxon>Thermotogati</taxon>
        <taxon>Deinococcota</taxon>
        <taxon>Deinococci</taxon>
        <taxon>Deinococcales</taxon>
        <taxon>Deinococcaceae</taxon>
        <taxon>Deinococcus</taxon>
    </lineage>
</organism>
<evidence type="ECO:0000256" key="6">
    <source>
        <dbReference type="ARBA" id="ARBA00022763"/>
    </source>
</evidence>
<evidence type="ECO:0000256" key="3">
    <source>
        <dbReference type="ARBA" id="ARBA00022457"/>
    </source>
</evidence>
<comment type="similarity">
    <text evidence="2">Belongs to the Nudix hydrolase family.</text>
</comment>
<keyword evidence="4" id="KW-0235">DNA replication</keyword>
<keyword evidence="7" id="KW-0378">Hydrolase</keyword>
<dbReference type="CDD" id="cd03425">
    <property type="entry name" value="NUDIX_MutT_NudA_like"/>
    <property type="match status" value="1"/>
</dbReference>
<evidence type="ECO:0000313" key="13">
    <source>
        <dbReference type="EMBL" id="BDP40273.1"/>
    </source>
</evidence>
<dbReference type="SUPFAM" id="SSF55811">
    <property type="entry name" value="Nudix"/>
    <property type="match status" value="1"/>
</dbReference>
<accession>A0ABM8A935</accession>
<keyword evidence="8" id="KW-0460">Magnesium</keyword>
<feature type="domain" description="Nudix hydrolase" evidence="12">
    <location>
        <begin position="25"/>
        <end position="156"/>
    </location>
</feature>
<dbReference type="EC" id="3.6.1.55" evidence="11"/>
<evidence type="ECO:0000256" key="10">
    <source>
        <dbReference type="ARBA" id="ARBA00035861"/>
    </source>
</evidence>
<dbReference type="Gene3D" id="3.90.79.10">
    <property type="entry name" value="Nucleoside Triphosphate Pyrophosphohydrolase"/>
    <property type="match status" value="1"/>
</dbReference>
<evidence type="ECO:0000256" key="1">
    <source>
        <dbReference type="ARBA" id="ARBA00001946"/>
    </source>
</evidence>
<keyword evidence="6" id="KW-0227">DNA damage</keyword>
<evidence type="ECO:0000256" key="9">
    <source>
        <dbReference type="ARBA" id="ARBA00023204"/>
    </source>
</evidence>
<dbReference type="InterPro" id="IPR047127">
    <property type="entry name" value="MutT-like"/>
</dbReference>
<evidence type="ECO:0000259" key="12">
    <source>
        <dbReference type="PROSITE" id="PS51462"/>
    </source>
</evidence>
<dbReference type="PRINTS" id="PR00502">
    <property type="entry name" value="NUDIXFAMILY"/>
</dbReference>
<dbReference type="InterPro" id="IPR015797">
    <property type="entry name" value="NUDIX_hydrolase-like_dom_sf"/>
</dbReference>
<dbReference type="InterPro" id="IPR000086">
    <property type="entry name" value="NUDIX_hydrolase_dom"/>
</dbReference>